<reference evidence="1 2" key="1">
    <citation type="submission" date="2016-05" db="EMBL/GenBank/DDBJ databases">
        <title>Bacillus thuringiensis and Bacillus weihenstephanensis as novel biocontrol agents of wilt causing Verticillium species.</title>
        <authorList>
            <person name="Hollensteiner J."/>
            <person name="Wemheuer F."/>
            <person name="Harting R."/>
            <person name="Kolarzyk A."/>
            <person name="Diaz-Valerio S."/>
            <person name="Poehlein A."/>
            <person name="Brzuszkiewicz E."/>
            <person name="Nesemann K."/>
            <person name="Braus-Stromeyer S."/>
            <person name="Braus G."/>
            <person name="Daniel R."/>
            <person name="Liesegang H."/>
        </authorList>
    </citation>
    <scope>NUCLEOTIDE SEQUENCE [LARGE SCALE GENOMIC DNA]</scope>
    <source>
        <strain evidence="1 2">GOE8</strain>
    </source>
</reference>
<dbReference type="AlphaFoldDB" id="A0A1E8B6Z9"/>
<dbReference type="EMBL" id="LXLT01000035">
    <property type="protein sequence ID" value="OFD78423.1"/>
    <property type="molecule type" value="Genomic_DNA"/>
</dbReference>
<dbReference type="PATRIC" id="fig|86662.25.peg.2988"/>
<gene>
    <name evidence="1" type="ORF">BWGOE8_29330</name>
</gene>
<name>A0A1E8B6Z9_BACMY</name>
<protein>
    <recommendedName>
        <fullName evidence="3">DUF2332 domain-containing protein</fullName>
    </recommendedName>
</protein>
<dbReference type="InterPro" id="IPR011200">
    <property type="entry name" value="UCP012608"/>
</dbReference>
<evidence type="ECO:0000313" key="2">
    <source>
        <dbReference type="Proteomes" id="UP000175706"/>
    </source>
</evidence>
<dbReference type="Proteomes" id="UP000175706">
    <property type="component" value="Unassembled WGS sequence"/>
</dbReference>
<dbReference type="PIRSF" id="PIRSF012608">
    <property type="entry name" value="UCP012608"/>
    <property type="match status" value="1"/>
</dbReference>
<dbReference type="RefSeq" id="WP_070143617.1">
    <property type="nucleotide sequence ID" value="NZ_LXLT01000035.1"/>
</dbReference>
<evidence type="ECO:0000313" key="1">
    <source>
        <dbReference type="EMBL" id="OFD78423.1"/>
    </source>
</evidence>
<organism evidence="1 2">
    <name type="scientific">Bacillus mycoides</name>
    <dbReference type="NCBI Taxonomy" id="1405"/>
    <lineage>
        <taxon>Bacteria</taxon>
        <taxon>Bacillati</taxon>
        <taxon>Bacillota</taxon>
        <taxon>Bacilli</taxon>
        <taxon>Bacillales</taxon>
        <taxon>Bacillaceae</taxon>
        <taxon>Bacillus</taxon>
        <taxon>Bacillus cereus group</taxon>
    </lineage>
</organism>
<proteinExistence type="predicted"/>
<sequence>MLTREQIANLFRNFSVNECKGSSVLYEYLSIKISEDGEVLTLASYAQPGQPVPNLLLGTVHYLLLKGKEHSLKNYYQSLVENADINFENAFYQFKDFCHVYREEIISLLQTKLVQTNEVRRCTYLYPSFCYIFNKVNKPLALIEIGTSAGLQLFWDQYRYSYGTEEVYGNRQSNVHLQSEIKGEKKPSFLKQSPPVVERIGLDLHVNDLNADEDYLWLRALIWPEHKERLELFDQAAALVKEKSVRLIEGDGVALLPSIADQIREDAVICIFHTHVANQIPENVKHTLEKQIKEIGAKRDVFHLYNNMWDRNLHIDYYINGNEYCETVGETEGHGRWFSWGLEDKTLC</sequence>
<evidence type="ECO:0008006" key="3">
    <source>
        <dbReference type="Google" id="ProtNLM"/>
    </source>
</evidence>
<comment type="caution">
    <text evidence="1">The sequence shown here is derived from an EMBL/GenBank/DDBJ whole genome shotgun (WGS) entry which is preliminary data.</text>
</comment>
<dbReference type="Pfam" id="PF10094">
    <property type="entry name" value="DUF2332"/>
    <property type="match status" value="1"/>
</dbReference>
<accession>A0A1E8B6Z9</accession>